<feature type="region of interest" description="Disordered" evidence="1">
    <location>
        <begin position="1"/>
        <end position="27"/>
    </location>
</feature>
<organism evidence="2 3">
    <name type="scientific">Sinanodonta woodiana</name>
    <name type="common">Chinese pond mussel</name>
    <name type="synonym">Anodonta woodiana</name>
    <dbReference type="NCBI Taxonomy" id="1069815"/>
    <lineage>
        <taxon>Eukaryota</taxon>
        <taxon>Metazoa</taxon>
        <taxon>Spiralia</taxon>
        <taxon>Lophotrochozoa</taxon>
        <taxon>Mollusca</taxon>
        <taxon>Bivalvia</taxon>
        <taxon>Autobranchia</taxon>
        <taxon>Heteroconchia</taxon>
        <taxon>Palaeoheterodonta</taxon>
        <taxon>Unionida</taxon>
        <taxon>Unionoidea</taxon>
        <taxon>Unionidae</taxon>
        <taxon>Unioninae</taxon>
        <taxon>Sinanodonta</taxon>
    </lineage>
</organism>
<reference evidence="2 3" key="1">
    <citation type="submission" date="2024-11" db="EMBL/GenBank/DDBJ databases">
        <title>Chromosome-level genome assembly of the freshwater bivalve Anodonta woodiana.</title>
        <authorList>
            <person name="Chen X."/>
        </authorList>
    </citation>
    <scope>NUCLEOTIDE SEQUENCE [LARGE SCALE GENOMIC DNA]</scope>
    <source>
        <strain evidence="2">MN2024</strain>
        <tissue evidence="2">Gills</tissue>
    </source>
</reference>
<accession>A0ABD3W1Z6</accession>
<dbReference type="AlphaFoldDB" id="A0ABD3W1Z6"/>
<feature type="non-terminal residue" evidence="2">
    <location>
        <position position="75"/>
    </location>
</feature>
<protein>
    <submittedName>
        <fullName evidence="2">Uncharacterized protein</fullName>
    </submittedName>
</protein>
<proteinExistence type="predicted"/>
<feature type="compositionally biased region" description="Basic and acidic residues" evidence="1">
    <location>
        <begin position="1"/>
        <end position="14"/>
    </location>
</feature>
<dbReference type="Proteomes" id="UP001634394">
    <property type="component" value="Unassembled WGS sequence"/>
</dbReference>
<dbReference type="EMBL" id="JBJQND010000008">
    <property type="protein sequence ID" value="KAL3867904.1"/>
    <property type="molecule type" value="Genomic_DNA"/>
</dbReference>
<evidence type="ECO:0000313" key="3">
    <source>
        <dbReference type="Proteomes" id="UP001634394"/>
    </source>
</evidence>
<comment type="caution">
    <text evidence="2">The sequence shown here is derived from an EMBL/GenBank/DDBJ whole genome shotgun (WGS) entry which is preliminary data.</text>
</comment>
<evidence type="ECO:0000256" key="1">
    <source>
        <dbReference type="SAM" id="MobiDB-lite"/>
    </source>
</evidence>
<evidence type="ECO:0000313" key="2">
    <source>
        <dbReference type="EMBL" id="KAL3867904.1"/>
    </source>
</evidence>
<sequence length="75" mass="8775">MDGHSDDSVPEHQHLWAHGQHKRAEKQKDIWHAKVPCQWNMPSEPENSAEKATYRKYLVLAKITRRSWPSSALSR</sequence>
<name>A0ABD3W1Z6_SINWO</name>
<keyword evidence="3" id="KW-1185">Reference proteome</keyword>
<gene>
    <name evidence="2" type="ORF">ACJMK2_040748</name>
</gene>